<dbReference type="InterPro" id="IPR031707">
    <property type="entry name" value="AbiGii_2"/>
</dbReference>
<dbReference type="RefSeq" id="WP_010775697.1">
    <property type="nucleotide sequence ID" value="NZ_AP031219.1"/>
</dbReference>
<evidence type="ECO:0000313" key="2">
    <source>
        <dbReference type="Proteomes" id="UP000429730"/>
    </source>
</evidence>
<proteinExistence type="predicted"/>
<accession>A0AAP6RJZ0</accession>
<dbReference type="Proteomes" id="UP000429730">
    <property type="component" value="Unassembled WGS sequence"/>
</dbReference>
<dbReference type="EMBL" id="WVTJ01000050">
    <property type="protein sequence ID" value="MXS53979.1"/>
    <property type="molecule type" value="Genomic_DNA"/>
</dbReference>
<dbReference type="Pfam" id="PF16873">
    <property type="entry name" value="AbiGii_2"/>
    <property type="match status" value="1"/>
</dbReference>
<sequence length="399" mass="46996">MGFKEAFEEENEIELSVGPKSWQIYINKIAPKNTHYEYDKNSQQYMLVPNNTEEKVSFKLKLKLPKELKNIKIEHPNDLNTLLYRYQKPVEISISEANIGESSIEPHNLMKAFGQEIKEQNKKYYLIPEKFGEAEKIPVKFNNVTYDFWIEQKPYPSLEKVIFESNTDDIFFLKLIMNQTTQKLNISLTYNFKKSNSLDELYRNHKKLKNFASGRIEIFGSELDLFDQSELKNIQNMIDFYTKLYEVQEFINNSKKENTIKFDITQSVTNSDIINLERLYISLILDKYYFYPEKSRLFSLTLTEDIKNKIDKTNKFAMLGYTQVDIHLLNENIEMIEQFVFKEVSSIASAPNENTSDTSKLDFNIEGDQFTYRKLLFDDVQNDDMGVIISELEYAQKIG</sequence>
<evidence type="ECO:0000313" key="1">
    <source>
        <dbReference type="EMBL" id="MXS53979.1"/>
    </source>
</evidence>
<dbReference type="AlphaFoldDB" id="A0AAP6RJZ0"/>
<gene>
    <name evidence="1" type="ORF">GTI81_14880</name>
</gene>
<reference evidence="1 2" key="1">
    <citation type="submission" date="2019-04" db="EMBL/GenBank/DDBJ databases">
        <title>Step-wise assembly of the neonatal virome modulated by breast feeding.</title>
        <authorList>
            <person name="Liang G."/>
            <person name="Bushman F."/>
        </authorList>
    </citation>
    <scope>NUCLEOTIDE SEQUENCE [LARGE SCALE GENOMIC DNA]</scope>
    <source>
        <strain evidence="1 2">E3754</strain>
    </source>
</reference>
<protein>
    <submittedName>
        <fullName evidence="1">Uncharacterized protein</fullName>
    </submittedName>
</protein>
<organism evidence="1 2">
    <name type="scientific">Enterococcus faecalis</name>
    <name type="common">Streptococcus faecalis</name>
    <dbReference type="NCBI Taxonomy" id="1351"/>
    <lineage>
        <taxon>Bacteria</taxon>
        <taxon>Bacillati</taxon>
        <taxon>Bacillota</taxon>
        <taxon>Bacilli</taxon>
        <taxon>Lactobacillales</taxon>
        <taxon>Enterococcaceae</taxon>
        <taxon>Enterococcus</taxon>
    </lineage>
</organism>
<name>A0AAP6RJZ0_ENTFL</name>
<comment type="caution">
    <text evidence="1">The sequence shown here is derived from an EMBL/GenBank/DDBJ whole genome shotgun (WGS) entry which is preliminary data.</text>
</comment>